<dbReference type="Pfam" id="PF10304">
    <property type="entry name" value="RTP1_C2"/>
    <property type="match status" value="1"/>
</dbReference>
<protein>
    <recommendedName>
        <fullName evidence="8">Transmembrane and coiled-coil domain-containing protein 7</fullName>
    </recommendedName>
</protein>
<dbReference type="InterPro" id="IPR057347">
    <property type="entry name" value="TANGO6_N"/>
</dbReference>
<evidence type="ECO:0000259" key="5">
    <source>
        <dbReference type="Pfam" id="PF25267"/>
    </source>
</evidence>
<dbReference type="Gene3D" id="1.25.10.10">
    <property type="entry name" value="Leucine-rich Repeat Variant"/>
    <property type="match status" value="1"/>
</dbReference>
<dbReference type="Pfam" id="PF10363">
    <property type="entry name" value="RTP1_C1"/>
    <property type="match status" value="1"/>
</dbReference>
<dbReference type="PANTHER" id="PTHR20959:SF1">
    <property type="entry name" value="TRANSPORT AND GOLGI ORGANIZATION PROTEIN 6 HOMOLOG"/>
    <property type="match status" value="1"/>
</dbReference>
<comment type="caution">
    <text evidence="6">The sequence shown here is derived from an EMBL/GenBank/DDBJ whole genome shotgun (WGS) entry which is preliminary data.</text>
</comment>
<evidence type="ECO:0008006" key="8">
    <source>
        <dbReference type="Google" id="ProtNLM"/>
    </source>
</evidence>
<feature type="domain" description="TANGO6 HEAT repeat" evidence="4">
    <location>
        <begin position="266"/>
        <end position="517"/>
    </location>
</feature>
<dbReference type="Pfam" id="PF25267">
    <property type="entry name" value="TANGO6_N"/>
    <property type="match status" value="1"/>
</dbReference>
<organism evidence="6 7">
    <name type="scientific">Xylocopa violacea</name>
    <name type="common">Violet carpenter bee</name>
    <name type="synonym">Apis violacea</name>
    <dbReference type="NCBI Taxonomy" id="135666"/>
    <lineage>
        <taxon>Eukaryota</taxon>
        <taxon>Metazoa</taxon>
        <taxon>Ecdysozoa</taxon>
        <taxon>Arthropoda</taxon>
        <taxon>Hexapoda</taxon>
        <taxon>Insecta</taxon>
        <taxon>Pterygota</taxon>
        <taxon>Neoptera</taxon>
        <taxon>Endopterygota</taxon>
        <taxon>Hymenoptera</taxon>
        <taxon>Apocrita</taxon>
        <taxon>Aculeata</taxon>
        <taxon>Apoidea</taxon>
        <taxon>Anthophila</taxon>
        <taxon>Apidae</taxon>
        <taxon>Xylocopa</taxon>
        <taxon>Xylocopa</taxon>
    </lineage>
</organism>
<keyword evidence="7" id="KW-1185">Reference proteome</keyword>
<dbReference type="Pfam" id="PF23565">
    <property type="entry name" value="ARM_TANGO6"/>
    <property type="match status" value="1"/>
</dbReference>
<feature type="domain" description="TANGO6 N-terminal" evidence="5">
    <location>
        <begin position="89"/>
        <end position="190"/>
    </location>
</feature>
<evidence type="ECO:0000256" key="1">
    <source>
        <dbReference type="ARBA" id="ARBA00005724"/>
    </source>
</evidence>
<feature type="domain" description="RNA polymerase II assembly factor Rtp1 C-terminal" evidence="3">
    <location>
        <begin position="676"/>
        <end position="792"/>
    </location>
</feature>
<evidence type="ECO:0000259" key="4">
    <source>
        <dbReference type="Pfam" id="PF23565"/>
    </source>
</evidence>
<name>A0ABP1P967_XYLVO</name>
<proteinExistence type="inferred from homology"/>
<evidence type="ECO:0000313" key="6">
    <source>
        <dbReference type="EMBL" id="CAL7949247.1"/>
    </source>
</evidence>
<evidence type="ECO:0000313" key="7">
    <source>
        <dbReference type="Proteomes" id="UP001642520"/>
    </source>
</evidence>
<dbReference type="Proteomes" id="UP001642520">
    <property type="component" value="Unassembled WGS sequence"/>
</dbReference>
<sequence length="939" mass="106818">MDKDYHEILLHLTTVDKTEHNEIQDFDAKLQHILKRMQPMLTENDKKFVTNNIEDGNEPFDIRYQYVRTVICILQNIKESSSKNKELLLSVKDFRILKVCIELVTAMGIIPHLLPGVGIDMTKLCPKALLIREEKLTDLQKYERLQFTVNSLMQLCDEIMFRPAILTQIGPLLAALLQLCYAPLLKPSTELSSIEQDSVSKDKFIMTADLYDKLKKDQDHFKCLLGELLNNCPMSTSMKELMIILGTKGAPKWLQHETRKHLIEQLMESNGVVSIIAAVCEDILDLGEHWNKLDTVSRLIATSHGNNSEQYYKSICSQLLNLLTSTQIKHSTTIANCCIAALYEYKPSVCLKNIMEVICDPLLANEQNEKNVTKVEDEVEKCIENLTKCFITVEAKFKQLPCKLLMVVAVPLFSLYNNIRQSPCILKSKIKQLILRLLHEESCRNDLFALFLGHSTISNSRNQHLKSIFGPTGRIEIVGIDNTCKYEEFSDTLFDLTCNTETLSTDLFSYLLKFLSNSTNFDPKEDAQNLLETEDDRMDKIDEQLAAVKLLSSLANISAVQQAQMENPKPIFSFIRLLFKQYVKKRQNSPEDDDCEILYVGLMLVKMILSERKKSLDWTAFNDFVKFLKECCELSNIPSQMLLLIKELVDLIETQGRSEQKHYQDLSVDRKPSDKFEEALKDLADPLLPVRAHGLISLTKLIENMDPCATARKAVLLQIFNENLKHEDSFIYLAAINGLCALATSYPQVVIETLVQEYINMPQHVSAEEITVETRTKLGEILVKLTRTLGEMASTYKNILINGFLCATRDPDSLVRASSLSCLGELCKVLGFRIGDIVIEVIYCITCIVKTDKAPECRRAAVMVSTLLLRGLGKDTLTTLGKDLVDLYRGLKYLRDNDDDLVLRLHAQLALEELDHIMRDFLFSPPKLEKRIFLLGSPS</sequence>
<dbReference type="InterPro" id="IPR011989">
    <property type="entry name" value="ARM-like"/>
</dbReference>
<dbReference type="InterPro" id="IPR019414">
    <property type="entry name" value="Rtp1_C2"/>
</dbReference>
<accession>A0ABP1P967</accession>
<evidence type="ECO:0000259" key="3">
    <source>
        <dbReference type="Pfam" id="PF10363"/>
    </source>
</evidence>
<dbReference type="PANTHER" id="PTHR20959">
    <property type="entry name" value="TRANSPORT AND GOLGI ORGANIZATION PROTEIN 6 FAMILY MEMBER"/>
    <property type="match status" value="1"/>
</dbReference>
<evidence type="ECO:0000259" key="2">
    <source>
        <dbReference type="Pfam" id="PF10304"/>
    </source>
</evidence>
<feature type="domain" description="RNA polymerase II assembly factor Rtp1 C-terminal" evidence="2">
    <location>
        <begin position="884"/>
        <end position="916"/>
    </location>
</feature>
<dbReference type="InterPro" id="IPR016024">
    <property type="entry name" value="ARM-type_fold"/>
</dbReference>
<dbReference type="InterPro" id="IPR019451">
    <property type="entry name" value="Rtp1_C1"/>
</dbReference>
<comment type="similarity">
    <text evidence="1">Belongs to the Tango6 family.</text>
</comment>
<dbReference type="InterPro" id="IPR057407">
    <property type="entry name" value="HEAT_TANGO6"/>
</dbReference>
<gene>
    <name evidence="6" type="ORF">XYLVIOL_LOCUS9296</name>
</gene>
<dbReference type="SUPFAM" id="SSF48371">
    <property type="entry name" value="ARM repeat"/>
    <property type="match status" value="1"/>
</dbReference>
<dbReference type="InterPro" id="IPR039600">
    <property type="entry name" value="TANGO6/Rtp1"/>
</dbReference>
<reference evidence="6 7" key="1">
    <citation type="submission" date="2024-08" db="EMBL/GenBank/DDBJ databases">
        <authorList>
            <person name="Will J Nash"/>
            <person name="Angela Man"/>
            <person name="Seanna McTaggart"/>
            <person name="Kendall Baker"/>
            <person name="Tom Barker"/>
            <person name="Leah Catchpole"/>
            <person name="Alex Durrant"/>
            <person name="Karim Gharbi"/>
            <person name="Naomi Irish"/>
            <person name="Gemy Kaithakottil"/>
            <person name="Debby Ku"/>
            <person name="Aaliyah Providence"/>
            <person name="Felix Shaw"/>
            <person name="David Swarbreck"/>
            <person name="Chris Watkins"/>
            <person name="Ann M. McCartney"/>
            <person name="Giulio Formenti"/>
            <person name="Alice Mouton"/>
            <person name="Noel Vella"/>
            <person name="Bjorn M von Reumont"/>
            <person name="Adriana Vella"/>
            <person name="Wilfried Haerty"/>
        </authorList>
    </citation>
    <scope>NUCLEOTIDE SEQUENCE [LARGE SCALE GENOMIC DNA]</scope>
</reference>
<dbReference type="EMBL" id="CAXAJV020001299">
    <property type="protein sequence ID" value="CAL7949247.1"/>
    <property type="molecule type" value="Genomic_DNA"/>
</dbReference>